<dbReference type="SUPFAM" id="SSF82679">
    <property type="entry name" value="N-utilization substance G protein NusG, N-terminal domain"/>
    <property type="match status" value="1"/>
</dbReference>
<evidence type="ECO:0000256" key="3">
    <source>
        <dbReference type="ARBA" id="ARBA00023163"/>
    </source>
</evidence>
<dbReference type="Pfam" id="PF02357">
    <property type="entry name" value="NusG"/>
    <property type="match status" value="1"/>
</dbReference>
<evidence type="ECO:0000256" key="1">
    <source>
        <dbReference type="ARBA" id="ARBA00022814"/>
    </source>
</evidence>
<dbReference type="InterPro" id="IPR006645">
    <property type="entry name" value="NGN-like_dom"/>
</dbReference>
<dbReference type="SUPFAM" id="SSF50104">
    <property type="entry name" value="Translation proteins SH3-like domain"/>
    <property type="match status" value="1"/>
</dbReference>
<accession>A0ABV2I4E6</accession>
<reference evidence="5 6" key="1">
    <citation type="submission" date="2024-06" db="EMBL/GenBank/DDBJ databases">
        <title>Genomic Encyclopedia of Type Strains, Phase IV (KMG-IV): sequencing the most valuable type-strain genomes for metagenomic binning, comparative biology and taxonomic classification.</title>
        <authorList>
            <person name="Goeker M."/>
        </authorList>
    </citation>
    <scope>NUCLEOTIDE SEQUENCE [LARGE SCALE GENOMIC DNA]</scope>
    <source>
        <strain evidence="5 6">DSM 29846</strain>
    </source>
</reference>
<evidence type="ECO:0000259" key="4">
    <source>
        <dbReference type="SMART" id="SM00738"/>
    </source>
</evidence>
<gene>
    <name evidence="5" type="ORF">ABID26_006914</name>
</gene>
<dbReference type="EMBL" id="JBEPLM010000024">
    <property type="protein sequence ID" value="MET3597489.1"/>
    <property type="molecule type" value="Genomic_DNA"/>
</dbReference>
<proteinExistence type="predicted"/>
<organism evidence="5 6">
    <name type="scientific">Mesorhizobium shonense</name>
    <dbReference type="NCBI Taxonomy" id="1209948"/>
    <lineage>
        <taxon>Bacteria</taxon>
        <taxon>Pseudomonadati</taxon>
        <taxon>Pseudomonadota</taxon>
        <taxon>Alphaproteobacteria</taxon>
        <taxon>Hyphomicrobiales</taxon>
        <taxon>Phyllobacteriaceae</taxon>
        <taxon>Mesorhizobium</taxon>
    </lineage>
</organism>
<keyword evidence="1" id="KW-0889">Transcription antitermination</keyword>
<keyword evidence="2" id="KW-0805">Transcription regulation</keyword>
<evidence type="ECO:0000256" key="2">
    <source>
        <dbReference type="ARBA" id="ARBA00023015"/>
    </source>
</evidence>
<dbReference type="SMART" id="SM00738">
    <property type="entry name" value="NGN"/>
    <property type="match status" value="1"/>
</dbReference>
<protein>
    <submittedName>
        <fullName evidence="5">Transcriptional antiterminator RfaH</fullName>
    </submittedName>
</protein>
<dbReference type="Proteomes" id="UP001549036">
    <property type="component" value="Unassembled WGS sequence"/>
</dbReference>
<evidence type="ECO:0000313" key="5">
    <source>
        <dbReference type="EMBL" id="MET3597489.1"/>
    </source>
</evidence>
<keyword evidence="6" id="KW-1185">Reference proteome</keyword>
<keyword evidence="3" id="KW-0804">Transcription</keyword>
<name>A0ABV2I4E6_9HYPH</name>
<dbReference type="InterPro" id="IPR043425">
    <property type="entry name" value="NusG-like"/>
</dbReference>
<sequence>MKDLFDLALPAKWFVVATKARKEAVAALNLDNQGFRVFLPRMRRTVSHARKISTRAIPLFPGYLFVKASEGARWRSVNGTFGAVKILTNGETPATVERGFIDALKARAGADDIIDFGVGLQPGDRVELIGGPFARQIGALATLDEKGRVTVLLELLGGCVPVSTTAQNLLPA</sequence>
<dbReference type="InterPro" id="IPR036735">
    <property type="entry name" value="NGN_dom_sf"/>
</dbReference>
<dbReference type="Gene3D" id="3.30.70.940">
    <property type="entry name" value="NusG, N-terminal domain"/>
    <property type="match status" value="1"/>
</dbReference>
<dbReference type="PANTHER" id="PTHR30265">
    <property type="entry name" value="RHO-INTERACTING TRANSCRIPTION TERMINATION FACTOR NUSG"/>
    <property type="match status" value="1"/>
</dbReference>
<feature type="domain" description="NusG-like N-terminal" evidence="4">
    <location>
        <begin position="10"/>
        <end position="108"/>
    </location>
</feature>
<comment type="caution">
    <text evidence="5">The sequence shown here is derived from an EMBL/GenBank/DDBJ whole genome shotgun (WGS) entry which is preliminary data.</text>
</comment>
<dbReference type="PANTHER" id="PTHR30265:SF7">
    <property type="entry name" value="TRANSCRIPTION ANTITERMINATION PROTEIN RFAH"/>
    <property type="match status" value="1"/>
</dbReference>
<dbReference type="CDD" id="cd06091">
    <property type="entry name" value="KOW_NusG"/>
    <property type="match status" value="1"/>
</dbReference>
<dbReference type="InterPro" id="IPR008991">
    <property type="entry name" value="Translation_prot_SH3-like_sf"/>
</dbReference>
<evidence type="ECO:0000313" key="6">
    <source>
        <dbReference type="Proteomes" id="UP001549036"/>
    </source>
</evidence>
<dbReference type="RefSeq" id="WP_354417891.1">
    <property type="nucleotide sequence ID" value="NZ_JBEPLM010000024.1"/>
</dbReference>